<reference evidence="3 4" key="1">
    <citation type="submission" date="2020-07" db="EMBL/GenBank/DDBJ databases">
        <title>Genomic Encyclopedia of Type Strains, Phase IV (KMG-IV): sequencing the most valuable type-strain genomes for metagenomic binning, comparative biology and taxonomic classification.</title>
        <authorList>
            <person name="Goeker M."/>
        </authorList>
    </citation>
    <scope>NUCLEOTIDE SEQUENCE [LARGE SCALE GENOMIC DNA]</scope>
    <source>
        <strain evidence="3 4">DSM 17721</strain>
    </source>
</reference>
<evidence type="ECO:0000259" key="2">
    <source>
        <dbReference type="Pfam" id="PF13690"/>
    </source>
</evidence>
<dbReference type="PANTHER" id="PTHR39452:SF1">
    <property type="entry name" value="CHEY-P PHOSPHATASE CHEX"/>
    <property type="match status" value="1"/>
</dbReference>
<dbReference type="EMBL" id="JACDUS010000011">
    <property type="protein sequence ID" value="MBA2882672.1"/>
    <property type="molecule type" value="Genomic_DNA"/>
</dbReference>
<dbReference type="AlphaFoldDB" id="A0A7W0CBM1"/>
<name>A0A7W0CBM1_9BACT</name>
<dbReference type="Proteomes" id="UP000525298">
    <property type="component" value="Unassembled WGS sequence"/>
</dbReference>
<evidence type="ECO:0000313" key="3">
    <source>
        <dbReference type="EMBL" id="MBA2882672.1"/>
    </source>
</evidence>
<organism evidence="3 4">
    <name type="scientific">Desulfosalsimonas propionicica</name>
    <dbReference type="NCBI Taxonomy" id="332175"/>
    <lineage>
        <taxon>Bacteria</taxon>
        <taxon>Pseudomonadati</taxon>
        <taxon>Thermodesulfobacteriota</taxon>
        <taxon>Desulfobacteria</taxon>
        <taxon>Desulfobacterales</taxon>
        <taxon>Desulfosalsimonadaceae</taxon>
        <taxon>Desulfosalsimonas</taxon>
    </lineage>
</organism>
<keyword evidence="1" id="KW-0145">Chemotaxis</keyword>
<dbReference type="InterPro" id="IPR028051">
    <property type="entry name" value="CheX-like_dom"/>
</dbReference>
<protein>
    <submittedName>
        <fullName evidence="3">Chemotaxis protein CheX</fullName>
    </submittedName>
</protein>
<dbReference type="Pfam" id="PF13690">
    <property type="entry name" value="CheX"/>
    <property type="match status" value="1"/>
</dbReference>
<accession>A0A7W0CBM1</accession>
<dbReference type="CDD" id="cd17906">
    <property type="entry name" value="CheX"/>
    <property type="match status" value="1"/>
</dbReference>
<evidence type="ECO:0000313" key="4">
    <source>
        <dbReference type="Proteomes" id="UP000525298"/>
    </source>
</evidence>
<dbReference type="Gene3D" id="3.40.1550.10">
    <property type="entry name" value="CheC-like"/>
    <property type="match status" value="1"/>
</dbReference>
<dbReference type="SUPFAM" id="SSF103039">
    <property type="entry name" value="CheC-like"/>
    <property type="match status" value="1"/>
</dbReference>
<dbReference type="InterPro" id="IPR038756">
    <property type="entry name" value="CheX-like"/>
</dbReference>
<gene>
    <name evidence="3" type="ORF">HNR65_003026</name>
</gene>
<comment type="caution">
    <text evidence="3">The sequence shown here is derived from an EMBL/GenBank/DDBJ whole genome shotgun (WGS) entry which is preliminary data.</text>
</comment>
<proteinExistence type="predicted"/>
<dbReference type="RefSeq" id="WP_181552302.1">
    <property type="nucleotide sequence ID" value="NZ_JACDUS010000011.1"/>
</dbReference>
<sequence length="152" mass="16563">MNFAEKIVDVTQEIFETMIMVDVTAGEPLSEHKSRFQCSLSAMVGFAGFKQGNLTLHAPDAVARGLTQDFLGMEVESINEDVEDAMGELANMLAGSLKPFISSENGKVELSLPSVVHGEEYTLTVVNKADWVIVPFTVSHGDFLVGLEIKKQ</sequence>
<evidence type="ECO:0000256" key="1">
    <source>
        <dbReference type="ARBA" id="ARBA00022500"/>
    </source>
</evidence>
<keyword evidence="4" id="KW-1185">Reference proteome</keyword>
<dbReference type="InterPro" id="IPR028976">
    <property type="entry name" value="CheC-like_sf"/>
</dbReference>
<dbReference type="GO" id="GO:0006935">
    <property type="term" value="P:chemotaxis"/>
    <property type="evidence" value="ECO:0007669"/>
    <property type="project" value="UniProtKB-KW"/>
</dbReference>
<feature type="domain" description="Chemotaxis phosphatase CheX-like" evidence="2">
    <location>
        <begin position="41"/>
        <end position="137"/>
    </location>
</feature>
<dbReference type="PANTHER" id="PTHR39452">
    <property type="entry name" value="CHEY-P PHOSPHATASE CHEX"/>
    <property type="match status" value="1"/>
</dbReference>